<keyword evidence="4" id="KW-1185">Reference proteome</keyword>
<protein>
    <submittedName>
        <fullName evidence="3">Type I restriction endonuclease</fullName>
    </submittedName>
</protein>
<evidence type="ECO:0000259" key="2">
    <source>
        <dbReference type="Pfam" id="PF04313"/>
    </source>
</evidence>
<sequence length="183" mass="21378">MNIMDTSEKDFESQIEDYLTKNGYIKRTNENFEAKPALDAEILFEFLETTQPKTWEKLKKQHGNQIKEKFFNRLIKEIENRGTLDILRKGVTDLGCKFDLAYFKPIDTLNPEHQQLYNQNKLTIMRQVCFEEKADNQAKSSQPESIDKADNQSTERQNKSIDTVIFLNGLPIFTIELKNPLPN</sequence>
<reference evidence="3 4" key="1">
    <citation type="submission" date="2024-09" db="EMBL/GenBank/DDBJ databases">
        <title>Floridaenema gen nov. (Aerosakkonemataceae, Aerosakkonematales ord. nov., Cyanobacteria) from benthic tropical and subtropical fresh waters, with the description of four new species.</title>
        <authorList>
            <person name="Moretto J.A."/>
            <person name="Berthold D.E."/>
            <person name="Lefler F.W."/>
            <person name="Huang I.-S."/>
            <person name="Laughinghouse H. IV."/>
        </authorList>
    </citation>
    <scope>NUCLEOTIDE SEQUENCE [LARGE SCALE GENOMIC DNA]</scope>
    <source>
        <strain evidence="3 4">BLCC-F167</strain>
    </source>
</reference>
<keyword evidence="3" id="KW-0378">Hydrolase</keyword>
<accession>A0ABV4WQB9</accession>
<feature type="region of interest" description="Disordered" evidence="1">
    <location>
        <begin position="134"/>
        <end position="155"/>
    </location>
</feature>
<evidence type="ECO:0000313" key="4">
    <source>
        <dbReference type="Proteomes" id="UP001576780"/>
    </source>
</evidence>
<dbReference type="Pfam" id="PF04313">
    <property type="entry name" value="HSDR_N"/>
    <property type="match status" value="1"/>
</dbReference>
<proteinExistence type="predicted"/>
<dbReference type="InterPro" id="IPR007409">
    <property type="entry name" value="Restrct_endonuc_type1_HsdR_N"/>
</dbReference>
<evidence type="ECO:0000256" key="1">
    <source>
        <dbReference type="SAM" id="MobiDB-lite"/>
    </source>
</evidence>
<feature type="non-terminal residue" evidence="3">
    <location>
        <position position="183"/>
    </location>
</feature>
<keyword evidence="3" id="KW-0255">Endonuclease</keyword>
<evidence type="ECO:0000313" key="3">
    <source>
        <dbReference type="EMBL" id="MFB2836838.1"/>
    </source>
</evidence>
<comment type="caution">
    <text evidence="3">The sequence shown here is derived from an EMBL/GenBank/DDBJ whole genome shotgun (WGS) entry which is preliminary data.</text>
</comment>
<dbReference type="EMBL" id="JBHFNT010000177">
    <property type="protein sequence ID" value="MFB2836838.1"/>
    <property type="molecule type" value="Genomic_DNA"/>
</dbReference>
<gene>
    <name evidence="3" type="ORF">ACE1CA_20105</name>
</gene>
<name>A0ABV4WQB9_9CYAN</name>
<dbReference type="GO" id="GO:0004519">
    <property type="term" value="F:endonuclease activity"/>
    <property type="evidence" value="ECO:0007669"/>
    <property type="project" value="UniProtKB-KW"/>
</dbReference>
<feature type="domain" description="Restriction endonuclease type I HsdR N-terminal" evidence="2">
    <location>
        <begin position="6"/>
        <end position="181"/>
    </location>
</feature>
<dbReference type="RefSeq" id="WP_413279205.1">
    <property type="nucleotide sequence ID" value="NZ_JBHFNT010000177.1"/>
</dbReference>
<organism evidence="3 4">
    <name type="scientific">Floridaenema evergladense BLCC-F167</name>
    <dbReference type="NCBI Taxonomy" id="3153639"/>
    <lineage>
        <taxon>Bacteria</taxon>
        <taxon>Bacillati</taxon>
        <taxon>Cyanobacteriota</taxon>
        <taxon>Cyanophyceae</taxon>
        <taxon>Oscillatoriophycideae</taxon>
        <taxon>Aerosakkonematales</taxon>
        <taxon>Aerosakkonemataceae</taxon>
        <taxon>Floridanema</taxon>
        <taxon>Floridanema evergladense</taxon>
    </lineage>
</organism>
<dbReference type="Proteomes" id="UP001576780">
    <property type="component" value="Unassembled WGS sequence"/>
</dbReference>
<keyword evidence="3" id="KW-0540">Nuclease</keyword>